<evidence type="ECO:0000313" key="3">
    <source>
        <dbReference type="Proteomes" id="UP000440513"/>
    </source>
</evidence>
<dbReference type="RefSeq" id="WP_154432936.1">
    <property type="nucleotide sequence ID" value="NZ_VUMS01000030.1"/>
</dbReference>
<comment type="caution">
    <text evidence="2">The sequence shown here is derived from an EMBL/GenBank/DDBJ whole genome shotgun (WGS) entry which is preliminary data.</text>
</comment>
<keyword evidence="3" id="KW-1185">Reference proteome</keyword>
<organism evidence="2 3">
    <name type="scientific">Oliverpabstia intestinalis</name>
    <dbReference type="NCBI Taxonomy" id="2606633"/>
    <lineage>
        <taxon>Bacteria</taxon>
        <taxon>Bacillati</taxon>
        <taxon>Bacillota</taxon>
        <taxon>Clostridia</taxon>
        <taxon>Lachnospirales</taxon>
        <taxon>Lachnospiraceae</taxon>
        <taxon>Oliverpabstia</taxon>
    </lineage>
</organism>
<sequence length="347" mass="37523">MKKQEKFISKEEKKKTGKLKRAIAVGATTLAAVGLCLNQTGALAYLTDYDHVTNKFTEGKVSITPSEPNWTHDPEDPGDKEQVTPGDIFNKDPQITADEDSISPAFVYMQVKIPYGKVTKVNDDGTLFDKDTNGKRTTAHHMLITYGEGEPTKDAQDEFLVGDASLVKFDPASEGLDTSQAPNGHSLTNNINDTKDGWTLLQVEKTGLAAGDDDANGVIKGYLVFTYAYNSMLANTDSINTKYADLVGETIQKKTTPLFEKIRMINVVEGQLDLVSYQMPIKVFAIQAAHTGTGGDEDSNTLGNNGNGVPTSTADVITQAKAAYVTYSNQNVDNGTATTLVSNFETN</sequence>
<reference evidence="2 3" key="1">
    <citation type="submission" date="2019-08" db="EMBL/GenBank/DDBJ databases">
        <title>In-depth cultivation of the pig gut microbiome towards novel bacterial diversity and tailored functional studies.</title>
        <authorList>
            <person name="Wylensek D."/>
            <person name="Hitch T.C.A."/>
            <person name="Clavel T."/>
        </authorList>
    </citation>
    <scope>NUCLEOTIDE SEQUENCE [LARGE SCALE GENOMIC DNA]</scope>
    <source>
        <strain evidence="2 3">BSM-380-WT-5A</strain>
    </source>
</reference>
<feature type="region of interest" description="Disordered" evidence="1">
    <location>
        <begin position="61"/>
        <end position="95"/>
    </location>
</feature>
<evidence type="ECO:0000313" key="2">
    <source>
        <dbReference type="EMBL" id="MST67567.1"/>
    </source>
</evidence>
<dbReference type="AlphaFoldDB" id="A0A7X2TMQ5"/>
<name>A0A7X2TMQ5_9FIRM</name>
<dbReference type="EMBL" id="VUMS01000030">
    <property type="protein sequence ID" value="MST67567.1"/>
    <property type="molecule type" value="Genomic_DNA"/>
</dbReference>
<dbReference type="Pfam" id="PF12389">
    <property type="entry name" value="Peptidase_M73"/>
    <property type="match status" value="1"/>
</dbReference>
<gene>
    <name evidence="2" type="ORF">FYJ57_12775</name>
</gene>
<dbReference type="InterPro" id="IPR022121">
    <property type="entry name" value="Peptidase_M73_camelysin"/>
</dbReference>
<evidence type="ECO:0000256" key="1">
    <source>
        <dbReference type="SAM" id="MobiDB-lite"/>
    </source>
</evidence>
<dbReference type="Proteomes" id="UP000440513">
    <property type="component" value="Unassembled WGS sequence"/>
</dbReference>
<feature type="compositionally biased region" description="Basic and acidic residues" evidence="1">
    <location>
        <begin position="70"/>
        <end position="82"/>
    </location>
</feature>
<proteinExistence type="predicted"/>
<accession>A0A7X2TMQ5</accession>
<protein>
    <submittedName>
        <fullName evidence="2">Uncharacterized protein</fullName>
    </submittedName>
</protein>